<dbReference type="CDD" id="cd06257">
    <property type="entry name" value="DnaJ"/>
    <property type="match status" value="1"/>
</dbReference>
<dbReference type="InterPro" id="IPR013766">
    <property type="entry name" value="Thioredoxin_domain"/>
</dbReference>
<keyword evidence="6" id="KW-0812">Transmembrane</keyword>
<reference evidence="10 12" key="1">
    <citation type="submission" date="2008-03" db="EMBL/GenBank/DDBJ databases">
        <title>Annotation of Ixodes scapularis.</title>
        <authorList>
            <consortium name="Ixodes scapularis Genome Project Consortium"/>
            <person name="Caler E."/>
            <person name="Hannick L.I."/>
            <person name="Bidwell S."/>
            <person name="Joardar V."/>
            <person name="Thiagarajan M."/>
            <person name="Amedeo P."/>
            <person name="Galinsky K.J."/>
            <person name="Schobel S."/>
            <person name="Inman J."/>
            <person name="Hostetler J."/>
            <person name="Miller J."/>
            <person name="Hammond M."/>
            <person name="Megy K."/>
            <person name="Lawson D."/>
            <person name="Kodira C."/>
            <person name="Sutton G."/>
            <person name="Meyer J."/>
            <person name="Hill C.A."/>
            <person name="Birren B."/>
            <person name="Nene V."/>
            <person name="Collins F."/>
            <person name="Alarcon-Chaidez F."/>
            <person name="Wikel S."/>
            <person name="Strausberg R."/>
        </authorList>
    </citation>
    <scope>NUCLEOTIDE SEQUENCE [LARGE SCALE GENOMIC DNA]</scope>
    <source>
        <strain evidence="12">Wikel</strain>
        <strain evidence="10">Wikel colony</strain>
    </source>
</reference>
<evidence type="ECO:0000256" key="5">
    <source>
        <dbReference type="ARBA" id="ARBA00035043"/>
    </source>
</evidence>
<dbReference type="PRINTS" id="PR00625">
    <property type="entry name" value="JDOMAIN"/>
</dbReference>
<dbReference type="InterPro" id="IPR052448">
    <property type="entry name" value="DnaJ_C16_autophagy_reg"/>
</dbReference>
<dbReference type="EMBL" id="ABJB010270301">
    <property type="status" value="NOT_ANNOTATED_CDS"/>
    <property type="molecule type" value="Genomic_DNA"/>
</dbReference>
<evidence type="ECO:0000256" key="6">
    <source>
        <dbReference type="SAM" id="Phobius"/>
    </source>
</evidence>
<keyword evidence="12" id="KW-1185">Reference proteome</keyword>
<keyword evidence="7" id="KW-0732">Signal</keyword>
<feature type="domain" description="J" evidence="8">
    <location>
        <begin position="22"/>
        <end position="86"/>
    </location>
</feature>
<evidence type="ECO:0000256" key="7">
    <source>
        <dbReference type="SAM" id="SignalP"/>
    </source>
</evidence>
<gene>
    <name evidence="10" type="ORF">IscW_ISCW020369</name>
</gene>
<dbReference type="Gene3D" id="3.40.30.10">
    <property type="entry name" value="Glutaredoxin"/>
    <property type="match status" value="1"/>
</dbReference>
<dbReference type="HOGENOM" id="CLU_020140_0_0_1"/>
<evidence type="ECO:0000256" key="4">
    <source>
        <dbReference type="ARBA" id="ARBA00035002"/>
    </source>
</evidence>
<accession>B7Q1T3</accession>
<dbReference type="InterPro" id="IPR036869">
    <property type="entry name" value="J_dom_sf"/>
</dbReference>
<keyword evidence="6" id="KW-0472">Membrane</keyword>
<dbReference type="InterPro" id="IPR036249">
    <property type="entry name" value="Thioredoxin-like_sf"/>
</dbReference>
<dbReference type="GO" id="GO:0006914">
    <property type="term" value="P:autophagy"/>
    <property type="evidence" value="ECO:0007669"/>
    <property type="project" value="UniProtKB-KW"/>
</dbReference>
<feature type="transmembrane region" description="Helical" evidence="6">
    <location>
        <begin position="534"/>
        <end position="554"/>
    </location>
</feature>
<dbReference type="InParanoid" id="B7Q1T3"/>
<proteinExistence type="evidence at protein level"/>
<dbReference type="EnsemblMetazoa" id="ISCW020369-RA">
    <property type="protein sequence ID" value="ISCW020369-PA"/>
    <property type="gene ID" value="ISCW020369"/>
</dbReference>
<evidence type="ECO:0007829" key="13">
    <source>
        <dbReference type="PeptideAtlas" id="B7Q1T3"/>
    </source>
</evidence>
<dbReference type="VEuPathDB" id="VectorBase:ISCW020369"/>
<evidence type="ECO:0000256" key="3">
    <source>
        <dbReference type="ARBA" id="ARBA00023006"/>
    </source>
</evidence>
<keyword evidence="6" id="KW-1133">Transmembrane helix</keyword>
<dbReference type="OrthoDB" id="10065037at2759"/>
<dbReference type="EMBL" id="ABJB011089071">
    <property type="status" value="NOT_ANNOTATED_CDS"/>
    <property type="molecule type" value="Genomic_DNA"/>
</dbReference>
<feature type="signal peptide" evidence="7">
    <location>
        <begin position="1"/>
        <end position="18"/>
    </location>
</feature>
<evidence type="ECO:0000313" key="10">
    <source>
        <dbReference type="EMBL" id="EEC12805.1"/>
    </source>
</evidence>
<protein>
    <recommendedName>
        <fullName evidence="2">DnaJ homolog subfamily C member 16</fullName>
    </recommendedName>
    <alternativeName>
        <fullName evidence="5">Endoplasmic reticulum DNA J domain-containing protein 8</fullName>
    </alternativeName>
</protein>
<dbReference type="SMART" id="SM00271">
    <property type="entry name" value="DnaJ"/>
    <property type="match status" value="1"/>
</dbReference>
<keyword evidence="13" id="KW-1267">Proteomics identification</keyword>
<dbReference type="FunCoup" id="B7Q1T3">
    <property type="interactions" value="775"/>
</dbReference>
<dbReference type="PANTHER" id="PTHR44303:SF2">
    <property type="entry name" value="DNAJ HOMOLOG SUBFAMILY C MEMBER 16"/>
    <property type="match status" value="1"/>
</dbReference>
<evidence type="ECO:0000313" key="12">
    <source>
        <dbReference type="Proteomes" id="UP000001555"/>
    </source>
</evidence>
<dbReference type="AlphaFoldDB" id="B7Q1T3"/>
<feature type="domain" description="Thioredoxin" evidence="9">
    <location>
        <begin position="113"/>
        <end position="275"/>
    </location>
</feature>
<evidence type="ECO:0000259" key="8">
    <source>
        <dbReference type="PROSITE" id="PS50076"/>
    </source>
</evidence>
<dbReference type="PANTHER" id="PTHR44303">
    <property type="entry name" value="DNAJ HOMOLOG SUBFAMILY C MEMBER 16"/>
    <property type="match status" value="1"/>
</dbReference>
<evidence type="ECO:0000313" key="11">
    <source>
        <dbReference type="EnsemblMetazoa" id="ISCW020369-PA"/>
    </source>
</evidence>
<feature type="chain" id="PRO_5014568207" description="DnaJ homolog subfamily C member 16" evidence="7">
    <location>
        <begin position="19"/>
        <end position="791"/>
    </location>
</feature>
<dbReference type="Gene3D" id="1.10.287.110">
    <property type="entry name" value="DnaJ domain"/>
    <property type="match status" value="1"/>
</dbReference>
<dbReference type="PROSITE" id="PS00636">
    <property type="entry name" value="DNAJ_1"/>
    <property type="match status" value="1"/>
</dbReference>
<dbReference type="STRING" id="6945.B7Q1T3"/>
<dbReference type="InterPro" id="IPR018253">
    <property type="entry name" value="DnaJ_domain_CS"/>
</dbReference>
<dbReference type="Proteomes" id="UP000001555">
    <property type="component" value="Unassembled WGS sequence"/>
</dbReference>
<dbReference type="EMBL" id="DS839318">
    <property type="protein sequence ID" value="EEC12805.1"/>
    <property type="molecule type" value="Genomic_DNA"/>
</dbReference>
<evidence type="ECO:0000259" key="9">
    <source>
        <dbReference type="PROSITE" id="PS51352"/>
    </source>
</evidence>
<keyword evidence="3" id="KW-0072">Autophagy</keyword>
<organism>
    <name type="scientific">Ixodes scapularis</name>
    <name type="common">Black-legged tick</name>
    <name type="synonym">Deer tick</name>
    <dbReference type="NCBI Taxonomy" id="6945"/>
    <lineage>
        <taxon>Eukaryota</taxon>
        <taxon>Metazoa</taxon>
        <taxon>Ecdysozoa</taxon>
        <taxon>Arthropoda</taxon>
        <taxon>Chelicerata</taxon>
        <taxon>Arachnida</taxon>
        <taxon>Acari</taxon>
        <taxon>Parasitiformes</taxon>
        <taxon>Ixodida</taxon>
        <taxon>Ixodoidea</taxon>
        <taxon>Ixodidae</taxon>
        <taxon>Ixodinae</taxon>
        <taxon>Ixodes</taxon>
    </lineage>
</organism>
<dbReference type="PaxDb" id="6945-B7Q1T3"/>
<dbReference type="VEuPathDB" id="VectorBase:ISCI020369"/>
<comment type="function">
    <text evidence="4">Plays an important role in regulating the size of autophagosomes during the formation process.</text>
</comment>
<dbReference type="InterPro" id="IPR001623">
    <property type="entry name" value="DnaJ_domain"/>
</dbReference>
<name>B7Q1T3_IXOSC</name>
<sequence>MLLFYAVSLLISCVNVLCALVNPYETLGVPRSADAAEIKRAYKRLVREWHPDKNKDPAASEKFIEVTKAYELLTDPERKESFDRYGQTEDTPNFRRQPDYSQFNRFEFDPFESMFAKGNMKFQFKFAQGSVFHKATITLKAYENRVVPDSNYKPYFVLFYGDLCFPCLHVEPIWQRIVQEMEPLGVGFATIHAQHEAPLAQRIGVGGLPYLVALVEGRPIHYRQDQLSLVNAVDFCRQLFPRDTVTIVDDVAALDDFLSGWSDNRVRAVVFSPSASVRLRYLLAAFQFRERVRFGYVRLGRPESESLRRRYAGVGPRQESLLVFNEHTAGPVALLSMAELDPQALRDVLSANRFLILPRLSSQLLFDELCPPEALRSRRRLCVVLVTANTAKHDPHRAQLRDYVQQKGFPTERVRFTFVYKEKQAEFVNTLSSGEESPKDPMLHLVIIWRRNQNMVQYQWIDSPWEDDLHRLNETKQELENALSRLLQSSDALPHDARLGVLADEHARGLLGRLLRRLVLMGDVLRDHLTRYEVLPALSVALSFGFIVLVGYFMSYLLAINSSWVGCVERLIITTMQKPECKLTIHELRGETYNGLVRLLKPGCRTVVLLVDQESKPKLLPQFFRAVFPYRKNKTLMFSMLLLEKNLEWYRKILSQTLSERRTLNINPKNCIGTVLSLNGHRKYFCVYHAKHLEPAVLKSPTSLEPGLSFSHQKKETGGDFIGFEDSSSGSEASDVESGRLLGRQEEVDSDVYGSILFEEHLLDGLPNWLDRLFEGTTKRYYIQYWPECMK</sequence>
<dbReference type="Pfam" id="PF00085">
    <property type="entry name" value="Thioredoxin"/>
    <property type="match status" value="1"/>
</dbReference>
<evidence type="ECO:0000256" key="2">
    <source>
        <dbReference type="ARBA" id="ARBA00020921"/>
    </source>
</evidence>
<dbReference type="VEuPathDB" id="VectorBase:ISCP_013676"/>
<dbReference type="GO" id="GO:0005789">
    <property type="term" value="C:endoplasmic reticulum membrane"/>
    <property type="evidence" value="ECO:0007669"/>
    <property type="project" value="UniProtKB-SubCell"/>
</dbReference>
<dbReference type="EMBL" id="ABJB010208770">
    <property type="status" value="NOT_ANNOTATED_CDS"/>
    <property type="molecule type" value="Genomic_DNA"/>
</dbReference>
<dbReference type="SUPFAM" id="SSF46565">
    <property type="entry name" value="Chaperone J-domain"/>
    <property type="match status" value="1"/>
</dbReference>
<reference evidence="11" key="2">
    <citation type="submission" date="2020-05" db="UniProtKB">
        <authorList>
            <consortium name="EnsemblMetazoa"/>
        </authorList>
    </citation>
    <scope>IDENTIFICATION</scope>
    <source>
        <strain evidence="11">wikel</strain>
    </source>
</reference>
<dbReference type="PROSITE" id="PS50076">
    <property type="entry name" value="DNAJ_2"/>
    <property type="match status" value="1"/>
</dbReference>
<comment type="subcellular location">
    <subcellularLocation>
        <location evidence="1">Endoplasmic reticulum membrane</location>
        <topology evidence="1">Single-pass type IV membrane protein</topology>
    </subcellularLocation>
</comment>
<dbReference type="Pfam" id="PF00226">
    <property type="entry name" value="DnaJ"/>
    <property type="match status" value="1"/>
</dbReference>
<dbReference type="PROSITE" id="PS51352">
    <property type="entry name" value="THIOREDOXIN_2"/>
    <property type="match status" value="1"/>
</dbReference>
<dbReference type="EMBL" id="ABJB010148026">
    <property type="status" value="NOT_ANNOTATED_CDS"/>
    <property type="molecule type" value="Genomic_DNA"/>
</dbReference>
<dbReference type="SUPFAM" id="SSF52833">
    <property type="entry name" value="Thioredoxin-like"/>
    <property type="match status" value="1"/>
</dbReference>
<evidence type="ECO:0000256" key="1">
    <source>
        <dbReference type="ARBA" id="ARBA00004163"/>
    </source>
</evidence>